<feature type="domain" description="Pterin-binding" evidence="10">
    <location>
        <begin position="26"/>
        <end position="278"/>
    </location>
</feature>
<evidence type="ECO:0000256" key="9">
    <source>
        <dbReference type="RuleBase" id="RU361205"/>
    </source>
</evidence>
<dbReference type="GO" id="GO:0046654">
    <property type="term" value="P:tetrahydrofolate biosynthetic process"/>
    <property type="evidence" value="ECO:0007669"/>
    <property type="project" value="TreeGrafter"/>
</dbReference>
<dbReference type="GO" id="GO:0005829">
    <property type="term" value="C:cytosol"/>
    <property type="evidence" value="ECO:0007669"/>
    <property type="project" value="TreeGrafter"/>
</dbReference>
<dbReference type="InterPro" id="IPR000489">
    <property type="entry name" value="Pterin-binding_dom"/>
</dbReference>
<evidence type="ECO:0000256" key="4">
    <source>
        <dbReference type="ARBA" id="ARBA00012458"/>
    </source>
</evidence>
<dbReference type="InterPro" id="IPR045031">
    <property type="entry name" value="DHP_synth-like"/>
</dbReference>
<gene>
    <name evidence="11" type="primary">folP</name>
    <name evidence="11" type="ORF">H8K36_00400</name>
</gene>
<dbReference type="GO" id="GO:0046872">
    <property type="term" value="F:metal ion binding"/>
    <property type="evidence" value="ECO:0007669"/>
    <property type="project" value="UniProtKB-KW"/>
</dbReference>
<sequence>MTTAFFDCGRYRFRMHSSDPAIRVKPLVMGVLNVTPDSFSDGGKYQSLDHALSHAEQMIEQGVDIIDIGGESSRPGSAPVSLEDELHRVIPLVYALRDSGRAISVDTYKPEVMREAIIAGADMINDIRGFGSIAAREAVLNSDVGLCVMHMQNSPTDMQVAPQYLNVFAEVSDFLKLHTNELIRLGVERSRLCVDPGFGFGKTLEHNLELLRKIKSLKIELDLPVLAGLSRKSMIGAITEKPVEHRLAGSLSAALAAYAQGTQIIRVHDVAETVDALKVWDAVYNKNNEAL</sequence>
<dbReference type="PROSITE" id="PS00793">
    <property type="entry name" value="DHPS_2"/>
    <property type="match status" value="1"/>
</dbReference>
<dbReference type="CDD" id="cd00739">
    <property type="entry name" value="DHPS"/>
    <property type="match status" value="1"/>
</dbReference>
<comment type="caution">
    <text evidence="11">The sequence shown here is derived from an EMBL/GenBank/DDBJ whole genome shotgun (WGS) entry which is preliminary data.</text>
</comment>
<keyword evidence="8 9" id="KW-0289">Folate biosynthesis</keyword>
<dbReference type="RefSeq" id="WP_186915609.1">
    <property type="nucleotide sequence ID" value="NZ_JACOFZ010000001.1"/>
</dbReference>
<comment type="similarity">
    <text evidence="9">Belongs to the DHPS family.</text>
</comment>
<name>A0A923HK19_9BURK</name>
<keyword evidence="5 9" id="KW-0808">Transferase</keyword>
<keyword evidence="7 9" id="KW-0460">Magnesium</keyword>
<evidence type="ECO:0000259" key="10">
    <source>
        <dbReference type="PROSITE" id="PS50972"/>
    </source>
</evidence>
<dbReference type="PANTHER" id="PTHR20941">
    <property type="entry name" value="FOLATE SYNTHESIS PROTEINS"/>
    <property type="match status" value="1"/>
</dbReference>
<dbReference type="InterPro" id="IPR006390">
    <property type="entry name" value="DHP_synth_dom"/>
</dbReference>
<keyword evidence="6 9" id="KW-0479">Metal-binding</keyword>
<evidence type="ECO:0000256" key="6">
    <source>
        <dbReference type="ARBA" id="ARBA00022723"/>
    </source>
</evidence>
<dbReference type="PROSITE" id="PS50972">
    <property type="entry name" value="PTERIN_BINDING"/>
    <property type="match status" value="1"/>
</dbReference>
<dbReference type="InterPro" id="IPR011005">
    <property type="entry name" value="Dihydropteroate_synth-like_sf"/>
</dbReference>
<proteinExistence type="inferred from homology"/>
<evidence type="ECO:0000256" key="5">
    <source>
        <dbReference type="ARBA" id="ARBA00022679"/>
    </source>
</evidence>
<dbReference type="EC" id="2.5.1.15" evidence="4 9"/>
<dbReference type="Pfam" id="PF00809">
    <property type="entry name" value="Pterin_bind"/>
    <property type="match status" value="1"/>
</dbReference>
<dbReference type="EMBL" id="JACOFZ010000001">
    <property type="protein sequence ID" value="MBC3879823.1"/>
    <property type="molecule type" value="Genomic_DNA"/>
</dbReference>
<dbReference type="NCBIfam" id="TIGR01496">
    <property type="entry name" value="DHPS"/>
    <property type="match status" value="1"/>
</dbReference>
<protein>
    <recommendedName>
        <fullName evidence="4 9">Dihydropteroate synthase</fullName>
        <shortName evidence="9">DHPS</shortName>
        <ecNumber evidence="4 9">2.5.1.15</ecNumber>
    </recommendedName>
    <alternativeName>
        <fullName evidence="9">Dihydropteroate pyrophosphorylase</fullName>
    </alternativeName>
</protein>
<evidence type="ECO:0000256" key="1">
    <source>
        <dbReference type="ARBA" id="ARBA00000012"/>
    </source>
</evidence>
<comment type="function">
    <text evidence="9">Catalyzes the condensation of para-aminobenzoate (pABA) with 6-hydroxymethyl-7,8-dihydropterin diphosphate (DHPt-PP) to form 7,8-dihydropteroate (H2Pte), the immediate precursor of folate derivatives.</text>
</comment>
<evidence type="ECO:0000256" key="2">
    <source>
        <dbReference type="ARBA" id="ARBA00001946"/>
    </source>
</evidence>
<dbReference type="PANTHER" id="PTHR20941:SF1">
    <property type="entry name" value="FOLIC ACID SYNTHESIS PROTEIN FOL1"/>
    <property type="match status" value="1"/>
</dbReference>
<dbReference type="AlphaFoldDB" id="A0A923HK19"/>
<evidence type="ECO:0000313" key="11">
    <source>
        <dbReference type="EMBL" id="MBC3879823.1"/>
    </source>
</evidence>
<comment type="cofactor">
    <cofactor evidence="2 9">
        <name>Mg(2+)</name>
        <dbReference type="ChEBI" id="CHEBI:18420"/>
    </cofactor>
</comment>
<accession>A0A923HK19</accession>
<comment type="pathway">
    <text evidence="3 9">Cofactor biosynthesis; tetrahydrofolate biosynthesis; 7,8-dihydrofolate from 2-amino-4-hydroxy-6-hydroxymethyl-7,8-dihydropteridine diphosphate and 4-aminobenzoate: step 1/2.</text>
</comment>
<dbReference type="GO" id="GO:0046656">
    <property type="term" value="P:folic acid biosynthetic process"/>
    <property type="evidence" value="ECO:0007669"/>
    <property type="project" value="UniProtKB-KW"/>
</dbReference>
<dbReference type="Proteomes" id="UP000627446">
    <property type="component" value="Unassembled WGS sequence"/>
</dbReference>
<dbReference type="PROSITE" id="PS00792">
    <property type="entry name" value="DHPS_1"/>
    <property type="match status" value="1"/>
</dbReference>
<comment type="catalytic activity">
    <reaction evidence="1">
        <text>(7,8-dihydropterin-6-yl)methyl diphosphate + 4-aminobenzoate = 7,8-dihydropteroate + diphosphate</text>
        <dbReference type="Rhea" id="RHEA:19949"/>
        <dbReference type="ChEBI" id="CHEBI:17836"/>
        <dbReference type="ChEBI" id="CHEBI:17839"/>
        <dbReference type="ChEBI" id="CHEBI:33019"/>
        <dbReference type="ChEBI" id="CHEBI:72950"/>
        <dbReference type="EC" id="2.5.1.15"/>
    </reaction>
</comment>
<organism evidence="11 12">
    <name type="scientific">Undibacterium nitidum</name>
    <dbReference type="NCBI Taxonomy" id="2762298"/>
    <lineage>
        <taxon>Bacteria</taxon>
        <taxon>Pseudomonadati</taxon>
        <taxon>Pseudomonadota</taxon>
        <taxon>Betaproteobacteria</taxon>
        <taxon>Burkholderiales</taxon>
        <taxon>Oxalobacteraceae</taxon>
        <taxon>Undibacterium</taxon>
    </lineage>
</organism>
<dbReference type="Gene3D" id="3.20.20.20">
    <property type="entry name" value="Dihydropteroate synthase-like"/>
    <property type="match status" value="1"/>
</dbReference>
<evidence type="ECO:0000313" key="12">
    <source>
        <dbReference type="Proteomes" id="UP000627446"/>
    </source>
</evidence>
<dbReference type="GO" id="GO:0004156">
    <property type="term" value="F:dihydropteroate synthase activity"/>
    <property type="evidence" value="ECO:0007669"/>
    <property type="project" value="UniProtKB-EC"/>
</dbReference>
<keyword evidence="12" id="KW-1185">Reference proteome</keyword>
<reference evidence="11" key="1">
    <citation type="submission" date="2020-08" db="EMBL/GenBank/DDBJ databases">
        <title>Novel species isolated from subtropical streams in China.</title>
        <authorList>
            <person name="Lu H."/>
        </authorList>
    </citation>
    <scope>NUCLEOTIDE SEQUENCE</scope>
    <source>
        <strain evidence="11">LX22W</strain>
    </source>
</reference>
<evidence type="ECO:0000256" key="8">
    <source>
        <dbReference type="ARBA" id="ARBA00022909"/>
    </source>
</evidence>
<dbReference type="SUPFAM" id="SSF51717">
    <property type="entry name" value="Dihydropteroate synthetase-like"/>
    <property type="match status" value="1"/>
</dbReference>
<evidence type="ECO:0000256" key="3">
    <source>
        <dbReference type="ARBA" id="ARBA00004763"/>
    </source>
</evidence>
<evidence type="ECO:0000256" key="7">
    <source>
        <dbReference type="ARBA" id="ARBA00022842"/>
    </source>
</evidence>